<feature type="domain" description="TPPC8 first Ig-like" evidence="2">
    <location>
        <begin position="694"/>
        <end position="828"/>
    </location>
</feature>
<feature type="region of interest" description="Disordered" evidence="1">
    <location>
        <begin position="225"/>
        <end position="269"/>
    </location>
</feature>
<dbReference type="PANTHER" id="PTHR12975">
    <property type="entry name" value="TRANSPORT PROTEIN TRAPP"/>
    <property type="match status" value="1"/>
</dbReference>
<keyword evidence="4" id="KW-1185">Reference proteome</keyword>
<proteinExistence type="predicted"/>
<dbReference type="InterPro" id="IPR058541">
    <property type="entry name" value="Ig_TPPC8_1st"/>
</dbReference>
<feature type="compositionally biased region" description="Acidic residues" evidence="1">
    <location>
        <begin position="873"/>
        <end position="889"/>
    </location>
</feature>
<organism evidence="3 4">
    <name type="scientific">Leucocoprinus birnbaumii</name>
    <dbReference type="NCBI Taxonomy" id="56174"/>
    <lineage>
        <taxon>Eukaryota</taxon>
        <taxon>Fungi</taxon>
        <taxon>Dikarya</taxon>
        <taxon>Basidiomycota</taxon>
        <taxon>Agaricomycotina</taxon>
        <taxon>Agaricomycetes</taxon>
        <taxon>Agaricomycetidae</taxon>
        <taxon>Agaricales</taxon>
        <taxon>Agaricineae</taxon>
        <taxon>Agaricaceae</taxon>
        <taxon>Leucocoprinus</taxon>
    </lineage>
</organism>
<evidence type="ECO:0000259" key="2">
    <source>
        <dbReference type="Pfam" id="PF24545"/>
    </source>
</evidence>
<dbReference type="Proteomes" id="UP001213000">
    <property type="component" value="Unassembled WGS sequence"/>
</dbReference>
<feature type="compositionally biased region" description="Pro residues" evidence="1">
    <location>
        <begin position="225"/>
        <end position="246"/>
    </location>
</feature>
<sequence>MARVIPSSLSPHVCILPSPDLTELLDSSSLPPLPEILQSFSPLPQVTTRTTSLTSVPHATFGLRFSDLHDIEEACREDEERRAARLIDWMSGRINTRCTKWVSEIEGPEGKERDGWRTPWWEEVRRCAEGDPVPSRHEGWNHPAAIILAASTTAPNPLQAITALHARATQLPSWVDTTYFKYTLIIHPQDSSLSDEEANALFNAVKKQFGIDVYLLSLNLPSPPPPPVPVPQPMPRLPRPNIPDSPPTMRGGKNNSTNGTANTSEPTALNSLRLVQGDIQQTSKFVREFVVGCLIPWMEKNVLEWSESFSSNRRLPSRLFSSTRRLFGSPSPSPAPTHNPSSSVASLPRSSTSSFNGPNTPSPPSQQRRLAEFATILGDYKLAVTIWESLRKDSKGGSDILPLVISTSPALSLHAQNSLSSLLSGNEEIPPQAQFRALLQAVRWESALPPQELLNTVVEGERWLVWAAGNSEEVPAALLVAHAAHLSAKKQSRRRAGYWYAVAASRLEKCGVKPLTMHFLRKAQVLYKHRPPKELSPSFWDAEGVSPSAESPWFDSIMSGIEHPLGRLLYTTGDVVSAVQLFLGLLRGFEPLGPPSINGIAEGEIKQPNSRDRLSLDDFRVAFGHLKDTQPEKLTSTELKLPFNFCQVRQSKLRFPGDGSFGDATVWEKREETWMSFWKAQGGKEGFAKNGDIIVGETFWVDLVLRNPLDAELNLANLTLVVRDVHGSQPEGESDSLVDVDIIDDVVLAPREIRTIPLAVTPQRSSTFQIEFAKYDFISLLPTTEVLSTRGKRLNNTPAQRREATYAPDVLMKFTVAEATHKLAVSFVEDGRMHMMQGERRSMNLWVVNMGSRPVKEIWMVPDSEDEVWVGDVVGDDDGQEAGEAEEEEKGGGTQETDDAKEGSSTAVEVIKSSNSLLSPQPLRIPIPGGVLRPDDGFSVPLTLHTESIGEKHFCLFFSYREDSDAFHTARVSRTIDVHPLFHVTSIVEPDQSSSSQFSVNVSLRNFSNSAVRITQVSTISPQWRSSPVLEGPLPILSGSQSCGILLRAQRWAEGQGAQETVGFVRERLSEVLNGRRVGEHDPPTIDLCCSSVTGSPEQKRSLQDDILSSFIHGGRRNYVSRHTTNTHPHIPSSTYPNIFPLYNPTTFDVVIFWEFVTPSIASISTLPSTFSSSYPSPSASQTLTLATSQYLPHATRKSRTGHVTIHGLMLGALHAPLQDVIEEVENAKGKRSMYAETVRENMEMLNAIRGSEWNMEMNPLNVVVKGASEVVHDFSSGPCWTSVDFTIRNFSLTHEAGYTLRLRIAPSGNSAYPPTNPRVLPPPYSVKLNFKGIIPPSGSVTLYPKLWITRPGTYSLDGWRLDTEVFEQPRGTSITHKVRHRYTYERPISDRSYIVAQDRSQIGSTHRLADI</sequence>
<dbReference type="Pfam" id="PF12739">
    <property type="entry name" value="TRAPPC-Trs85"/>
    <property type="match status" value="1"/>
</dbReference>
<feature type="region of interest" description="Disordered" evidence="1">
    <location>
        <begin position="873"/>
        <end position="906"/>
    </location>
</feature>
<dbReference type="Pfam" id="PF24545">
    <property type="entry name" value="Ig_TPPC8_1st"/>
    <property type="match status" value="1"/>
</dbReference>
<protein>
    <recommendedName>
        <fullName evidence="2">TPPC8 first Ig-like domain-containing protein</fullName>
    </recommendedName>
</protein>
<comment type="caution">
    <text evidence="3">The sequence shown here is derived from an EMBL/GenBank/DDBJ whole genome shotgun (WGS) entry which is preliminary data.</text>
</comment>
<name>A0AAD5VTL9_9AGAR</name>
<dbReference type="GO" id="GO:1990072">
    <property type="term" value="C:TRAPPIII protein complex"/>
    <property type="evidence" value="ECO:0007669"/>
    <property type="project" value="TreeGrafter"/>
</dbReference>
<accession>A0AAD5VTL9</accession>
<dbReference type="InterPro" id="IPR024420">
    <property type="entry name" value="TRAPP_III_complex_Trs85"/>
</dbReference>
<feature type="compositionally biased region" description="Polar residues" evidence="1">
    <location>
        <begin position="253"/>
        <end position="269"/>
    </location>
</feature>
<evidence type="ECO:0000313" key="4">
    <source>
        <dbReference type="Proteomes" id="UP001213000"/>
    </source>
</evidence>
<evidence type="ECO:0000313" key="3">
    <source>
        <dbReference type="EMBL" id="KAJ3569423.1"/>
    </source>
</evidence>
<reference evidence="3" key="1">
    <citation type="submission" date="2022-07" db="EMBL/GenBank/DDBJ databases">
        <title>Genome Sequence of Leucocoprinus birnbaumii.</title>
        <authorList>
            <person name="Buettner E."/>
        </authorList>
    </citation>
    <scope>NUCLEOTIDE SEQUENCE</scope>
    <source>
        <strain evidence="3">VT141</strain>
    </source>
</reference>
<feature type="compositionally biased region" description="Low complexity" evidence="1">
    <location>
        <begin position="341"/>
        <end position="354"/>
    </location>
</feature>
<dbReference type="PANTHER" id="PTHR12975:SF6">
    <property type="entry name" value="TRAFFICKING PROTEIN PARTICLE COMPLEX SUBUNIT 8"/>
    <property type="match status" value="1"/>
</dbReference>
<feature type="region of interest" description="Disordered" evidence="1">
    <location>
        <begin position="326"/>
        <end position="367"/>
    </location>
</feature>
<gene>
    <name evidence="3" type="ORF">NP233_g5056</name>
</gene>
<dbReference type="EMBL" id="JANIEX010000289">
    <property type="protein sequence ID" value="KAJ3569423.1"/>
    <property type="molecule type" value="Genomic_DNA"/>
</dbReference>
<evidence type="ECO:0000256" key="1">
    <source>
        <dbReference type="SAM" id="MobiDB-lite"/>
    </source>
</evidence>